<gene>
    <name evidence="1" type="ORF">FNJ47_35665</name>
</gene>
<reference evidence="1 2" key="1">
    <citation type="journal article" date="2020" name="Arch. Microbiol.">
        <title>Bradyrhizobium uaiense sp. nov., a new highly efficient cowpea symbiont.</title>
        <authorList>
            <person name="Cabral Michel D."/>
            <person name="Azarias Guimaraes A."/>
            <person name="Martins da Costa E."/>
            <person name="Soares de Carvalho T."/>
            <person name="Balsanelli E."/>
            <person name="Willems A."/>
            <person name="Maltempi de Souza E."/>
            <person name="de Souza Moreira F.M."/>
        </authorList>
    </citation>
    <scope>NUCLEOTIDE SEQUENCE [LARGE SCALE GENOMIC DNA]</scope>
    <source>
        <strain evidence="1 2">UFLA 03-164</strain>
    </source>
</reference>
<dbReference type="Proteomes" id="UP000468531">
    <property type="component" value="Unassembled WGS sequence"/>
</dbReference>
<keyword evidence="2" id="KW-1185">Reference proteome</keyword>
<accession>A0A6P1BRG8</accession>
<dbReference type="EMBL" id="VKHP01000209">
    <property type="protein sequence ID" value="NEV00996.1"/>
    <property type="molecule type" value="Genomic_DNA"/>
</dbReference>
<protein>
    <submittedName>
        <fullName evidence="1">Uncharacterized protein</fullName>
    </submittedName>
</protein>
<proteinExistence type="predicted"/>
<dbReference type="AlphaFoldDB" id="A0A6P1BRG8"/>
<evidence type="ECO:0000313" key="1">
    <source>
        <dbReference type="EMBL" id="NEV00996.1"/>
    </source>
</evidence>
<organism evidence="1 2">
    <name type="scientific">Bradyrhizobium uaiense</name>
    <dbReference type="NCBI Taxonomy" id="2594946"/>
    <lineage>
        <taxon>Bacteria</taxon>
        <taxon>Pseudomonadati</taxon>
        <taxon>Pseudomonadota</taxon>
        <taxon>Alphaproteobacteria</taxon>
        <taxon>Hyphomicrobiales</taxon>
        <taxon>Nitrobacteraceae</taxon>
        <taxon>Bradyrhizobium</taxon>
    </lineage>
</organism>
<sequence>MATLEYHRQWRDRRRAERQAHKQIALAAIDAMLERAAAAEPDVFRGVLEQAHIAREALEAALAARATAAQ</sequence>
<name>A0A6P1BRG8_9BRAD</name>
<evidence type="ECO:0000313" key="2">
    <source>
        <dbReference type="Proteomes" id="UP000468531"/>
    </source>
</evidence>
<comment type="caution">
    <text evidence="1">The sequence shown here is derived from an EMBL/GenBank/DDBJ whole genome shotgun (WGS) entry which is preliminary data.</text>
</comment>
<dbReference type="RefSeq" id="WP_163160533.1">
    <property type="nucleotide sequence ID" value="NZ_VKHP01000209.1"/>
</dbReference>